<evidence type="ECO:0000256" key="3">
    <source>
        <dbReference type="ARBA" id="ARBA00022519"/>
    </source>
</evidence>
<evidence type="ECO:0000313" key="10">
    <source>
        <dbReference type="EMBL" id="MEJ3691372.1"/>
    </source>
</evidence>
<evidence type="ECO:0000259" key="9">
    <source>
        <dbReference type="Pfam" id="PF12821"/>
    </source>
</evidence>
<dbReference type="Proteomes" id="UP001379600">
    <property type="component" value="Unassembled WGS sequence"/>
</dbReference>
<evidence type="ECO:0000313" key="11">
    <source>
        <dbReference type="Proteomes" id="UP001379600"/>
    </source>
</evidence>
<evidence type="ECO:0000256" key="2">
    <source>
        <dbReference type="ARBA" id="ARBA00022475"/>
    </source>
</evidence>
<comment type="caution">
    <text evidence="10">The sequence shown here is derived from an EMBL/GenBank/DDBJ whole genome shotgun (WGS) entry which is preliminary data.</text>
</comment>
<feature type="transmembrane region" description="Helical" evidence="8">
    <location>
        <begin position="36"/>
        <end position="56"/>
    </location>
</feature>
<evidence type="ECO:0000256" key="7">
    <source>
        <dbReference type="ARBA" id="ARBA00034125"/>
    </source>
</evidence>
<dbReference type="PANTHER" id="PTHR34390:SF1">
    <property type="entry name" value="SUCCINATE TRANSPORTER SUBUNIT YJJB-RELATED"/>
    <property type="match status" value="1"/>
</dbReference>
<accession>A0AB35XZH5</accession>
<dbReference type="Pfam" id="PF12821">
    <property type="entry name" value="ThrE_2"/>
    <property type="match status" value="1"/>
</dbReference>
<name>A0AB35XZH5_9FIRM</name>
<protein>
    <submittedName>
        <fullName evidence="10">Threonine/serine exporter family protein</fullName>
    </submittedName>
</protein>
<evidence type="ECO:0000256" key="5">
    <source>
        <dbReference type="ARBA" id="ARBA00022989"/>
    </source>
</evidence>
<keyword evidence="6 8" id="KW-0472">Membrane</keyword>
<keyword evidence="4 8" id="KW-0812">Transmembrane</keyword>
<comment type="subcellular location">
    <subcellularLocation>
        <location evidence="1">Cell membrane</location>
        <topology evidence="1">Multi-pass membrane protein</topology>
    </subcellularLocation>
</comment>
<reference evidence="10 11" key="1">
    <citation type="submission" date="2024-03" db="EMBL/GenBank/DDBJ databases">
        <authorList>
            <person name="Plomp N."/>
            <person name="Harmsen H.J."/>
        </authorList>
    </citation>
    <scope>NUCLEOTIDE SEQUENCE [LARGE SCALE GENOMIC DNA]</scope>
    <source>
        <strain evidence="10 11">HTF-76H</strain>
    </source>
</reference>
<dbReference type="GO" id="GO:0015744">
    <property type="term" value="P:succinate transport"/>
    <property type="evidence" value="ECO:0007669"/>
    <property type="project" value="TreeGrafter"/>
</dbReference>
<keyword evidence="3" id="KW-0997">Cell inner membrane</keyword>
<evidence type="ECO:0000256" key="4">
    <source>
        <dbReference type="ARBA" id="ARBA00022692"/>
    </source>
</evidence>
<evidence type="ECO:0000256" key="6">
    <source>
        <dbReference type="ARBA" id="ARBA00023136"/>
    </source>
</evidence>
<dbReference type="InterPro" id="IPR024528">
    <property type="entry name" value="ThrE_2"/>
</dbReference>
<evidence type="ECO:0000256" key="1">
    <source>
        <dbReference type="ARBA" id="ARBA00004651"/>
    </source>
</evidence>
<feature type="domain" description="Threonine/Serine exporter ThrE" evidence="9">
    <location>
        <begin position="14"/>
        <end position="141"/>
    </location>
</feature>
<organism evidence="10 11">
    <name type="scientific">Faecalibacterium taiwanense</name>
    <dbReference type="NCBI Taxonomy" id="3030638"/>
    <lineage>
        <taxon>Bacteria</taxon>
        <taxon>Bacillati</taxon>
        <taxon>Bacillota</taxon>
        <taxon>Clostridia</taxon>
        <taxon>Eubacteriales</taxon>
        <taxon>Oscillospiraceae</taxon>
        <taxon>Faecalibacterium</taxon>
    </lineage>
</organism>
<evidence type="ECO:0000256" key="8">
    <source>
        <dbReference type="SAM" id="Phobius"/>
    </source>
</evidence>
<gene>
    <name evidence="10" type="ORF">WF787_09095</name>
</gene>
<keyword evidence="5 8" id="KW-1133">Transmembrane helix</keyword>
<dbReference type="EMBL" id="JBBFKC010000007">
    <property type="protein sequence ID" value="MEJ3691372.1"/>
    <property type="molecule type" value="Genomic_DNA"/>
</dbReference>
<dbReference type="InterPro" id="IPR050539">
    <property type="entry name" value="ThrE_Dicarb/AminoAcid_Exp"/>
</dbReference>
<sequence>MMLTSTQIGELAAQFFIAGVGTLCFAVLFACPRKSLFFCGLVGAVGWFVYELAVMLGADSAAASLLAVIPLTLLTRVFAIVLKMPVTVFLLSGIFPLVPGAGIYYTAYYFIQGNNALALSNGISTFKVAVALAIGITLVLSVPIPKRHRNKV</sequence>
<comment type="similarity">
    <text evidence="7">Belongs to the ThrE exporter (TC 2.A.79) family.</text>
</comment>
<feature type="transmembrane region" description="Helical" evidence="8">
    <location>
        <begin position="62"/>
        <end position="82"/>
    </location>
</feature>
<feature type="transmembrane region" description="Helical" evidence="8">
    <location>
        <begin position="89"/>
        <end position="111"/>
    </location>
</feature>
<dbReference type="RefSeq" id="WP_337679539.1">
    <property type="nucleotide sequence ID" value="NZ_JBBFKB010000032.1"/>
</dbReference>
<proteinExistence type="inferred from homology"/>
<keyword evidence="2" id="KW-1003">Cell membrane</keyword>
<dbReference type="AlphaFoldDB" id="A0AB35XZH5"/>
<dbReference type="PANTHER" id="PTHR34390">
    <property type="entry name" value="UPF0442 PROTEIN YJJB-RELATED"/>
    <property type="match status" value="1"/>
</dbReference>
<dbReference type="GO" id="GO:0005886">
    <property type="term" value="C:plasma membrane"/>
    <property type="evidence" value="ECO:0007669"/>
    <property type="project" value="UniProtKB-SubCell"/>
</dbReference>
<feature type="transmembrane region" description="Helical" evidence="8">
    <location>
        <begin position="123"/>
        <end position="144"/>
    </location>
</feature>
<feature type="transmembrane region" description="Helical" evidence="8">
    <location>
        <begin position="12"/>
        <end position="29"/>
    </location>
</feature>
<keyword evidence="11" id="KW-1185">Reference proteome</keyword>